<keyword evidence="2" id="KW-1185">Reference proteome</keyword>
<reference evidence="1" key="1">
    <citation type="submission" date="2023-07" db="EMBL/GenBank/DDBJ databases">
        <title>A chromosome-level genome assembly of Lolium multiflorum.</title>
        <authorList>
            <person name="Chen Y."/>
            <person name="Copetti D."/>
            <person name="Kolliker R."/>
            <person name="Studer B."/>
        </authorList>
    </citation>
    <scope>NUCLEOTIDE SEQUENCE</scope>
    <source>
        <strain evidence="1">02402/16</strain>
        <tissue evidence="1">Leaf</tissue>
    </source>
</reference>
<name>A0AAD8RGB5_LOLMU</name>
<accession>A0AAD8RGB5</accession>
<organism evidence="1 2">
    <name type="scientific">Lolium multiflorum</name>
    <name type="common">Italian ryegrass</name>
    <name type="synonym">Lolium perenne subsp. multiflorum</name>
    <dbReference type="NCBI Taxonomy" id="4521"/>
    <lineage>
        <taxon>Eukaryota</taxon>
        <taxon>Viridiplantae</taxon>
        <taxon>Streptophyta</taxon>
        <taxon>Embryophyta</taxon>
        <taxon>Tracheophyta</taxon>
        <taxon>Spermatophyta</taxon>
        <taxon>Magnoliopsida</taxon>
        <taxon>Liliopsida</taxon>
        <taxon>Poales</taxon>
        <taxon>Poaceae</taxon>
        <taxon>BOP clade</taxon>
        <taxon>Pooideae</taxon>
        <taxon>Poodae</taxon>
        <taxon>Poeae</taxon>
        <taxon>Poeae Chloroplast Group 2 (Poeae type)</taxon>
        <taxon>Loliodinae</taxon>
        <taxon>Loliinae</taxon>
        <taxon>Lolium</taxon>
    </lineage>
</organism>
<proteinExistence type="predicted"/>
<evidence type="ECO:0000313" key="1">
    <source>
        <dbReference type="EMBL" id="KAK1618989.1"/>
    </source>
</evidence>
<gene>
    <name evidence="1" type="ORF">QYE76_024506</name>
</gene>
<dbReference type="EMBL" id="JAUUTY010000006">
    <property type="protein sequence ID" value="KAK1618989.1"/>
    <property type="molecule type" value="Genomic_DNA"/>
</dbReference>
<protein>
    <submittedName>
        <fullName evidence="1">Uncharacterized protein</fullName>
    </submittedName>
</protein>
<dbReference type="Proteomes" id="UP001231189">
    <property type="component" value="Unassembled WGS sequence"/>
</dbReference>
<comment type="caution">
    <text evidence="1">The sequence shown here is derived from an EMBL/GenBank/DDBJ whole genome shotgun (WGS) entry which is preliminary data.</text>
</comment>
<dbReference type="AlphaFoldDB" id="A0AAD8RGB5"/>
<sequence length="106" mass="11668">MSQESKILMANMENMDLLARAWYEMYRERIGQEVLAPRPASASMTPLAPSTFMTPPAPSTFMPPPAPSMFMPPPTTVDPVAAMELLSGLIDDENVVKVEPPMTPFI</sequence>
<evidence type="ECO:0000313" key="2">
    <source>
        <dbReference type="Proteomes" id="UP001231189"/>
    </source>
</evidence>